<dbReference type="InterPro" id="IPR000835">
    <property type="entry name" value="HTH_MarR-typ"/>
</dbReference>
<dbReference type="SUPFAM" id="SSF46785">
    <property type="entry name" value="Winged helix' DNA-binding domain"/>
    <property type="match status" value="1"/>
</dbReference>
<dbReference type="Gene3D" id="1.10.10.10">
    <property type="entry name" value="Winged helix-like DNA-binding domain superfamily/Winged helix DNA-binding domain"/>
    <property type="match status" value="1"/>
</dbReference>
<dbReference type="PANTHER" id="PTHR39515:SF2">
    <property type="entry name" value="HTH-TYPE TRANSCRIPTIONAL REGULATOR RV0880"/>
    <property type="match status" value="1"/>
</dbReference>
<sequence length="156" mass="16801">MDDGDVNAGRPELYEEHESGSDAARIARLAGALVRRIRSHGGVTGELSITQDWVLALVSESGGMTGAELARAQNVSAQTMSTAIAGLERLGYVAKHPDDDDARRLIVRATDRGATARMQAHEAKQRWLSDVVASFTAEERADLSRGLDMLERIAEG</sequence>
<dbReference type="PANTHER" id="PTHR39515">
    <property type="entry name" value="CONSERVED PROTEIN"/>
    <property type="match status" value="1"/>
</dbReference>
<accession>A0ABT2GZJ2</accession>
<proteinExistence type="predicted"/>
<name>A0ABT2GZJ2_9MICO</name>
<evidence type="ECO:0000313" key="4">
    <source>
        <dbReference type="Proteomes" id="UP001165586"/>
    </source>
</evidence>
<dbReference type="SMART" id="SM00347">
    <property type="entry name" value="HTH_MARR"/>
    <property type="match status" value="1"/>
</dbReference>
<dbReference type="PROSITE" id="PS50995">
    <property type="entry name" value="HTH_MARR_2"/>
    <property type="match status" value="1"/>
</dbReference>
<reference evidence="3" key="1">
    <citation type="submission" date="2022-08" db="EMBL/GenBank/DDBJ databases">
        <authorList>
            <person name="Deng Y."/>
            <person name="Han X.-F."/>
            <person name="Zhang Y.-Q."/>
        </authorList>
    </citation>
    <scope>NUCLEOTIDE SEQUENCE</scope>
    <source>
        <strain evidence="3">CPCC 203386</strain>
    </source>
</reference>
<dbReference type="InterPro" id="IPR052526">
    <property type="entry name" value="HTH-type_Bedaq_tolerance"/>
</dbReference>
<evidence type="ECO:0000259" key="2">
    <source>
        <dbReference type="PROSITE" id="PS50995"/>
    </source>
</evidence>
<dbReference type="RefSeq" id="WP_259538201.1">
    <property type="nucleotide sequence ID" value="NZ_JANLCJ010000002.1"/>
</dbReference>
<dbReference type="InterPro" id="IPR036388">
    <property type="entry name" value="WH-like_DNA-bd_sf"/>
</dbReference>
<evidence type="ECO:0000256" key="1">
    <source>
        <dbReference type="SAM" id="MobiDB-lite"/>
    </source>
</evidence>
<feature type="domain" description="HTH marR-type" evidence="2">
    <location>
        <begin position="16"/>
        <end position="155"/>
    </location>
</feature>
<comment type="caution">
    <text evidence="3">The sequence shown here is derived from an EMBL/GenBank/DDBJ whole genome shotgun (WGS) entry which is preliminary data.</text>
</comment>
<dbReference type="InterPro" id="IPR036390">
    <property type="entry name" value="WH_DNA-bd_sf"/>
</dbReference>
<organism evidence="3 4">
    <name type="scientific">Herbiconiux daphne</name>
    <dbReference type="NCBI Taxonomy" id="2970914"/>
    <lineage>
        <taxon>Bacteria</taxon>
        <taxon>Bacillati</taxon>
        <taxon>Actinomycetota</taxon>
        <taxon>Actinomycetes</taxon>
        <taxon>Micrococcales</taxon>
        <taxon>Microbacteriaceae</taxon>
        <taxon>Herbiconiux</taxon>
    </lineage>
</organism>
<dbReference type="EMBL" id="JANLCJ010000002">
    <property type="protein sequence ID" value="MCS5733383.1"/>
    <property type="molecule type" value="Genomic_DNA"/>
</dbReference>
<keyword evidence="4" id="KW-1185">Reference proteome</keyword>
<protein>
    <submittedName>
        <fullName evidence="3">MarR family transcriptional regulator</fullName>
    </submittedName>
</protein>
<dbReference type="Pfam" id="PF12802">
    <property type="entry name" value="MarR_2"/>
    <property type="match status" value="1"/>
</dbReference>
<dbReference type="Proteomes" id="UP001165586">
    <property type="component" value="Unassembled WGS sequence"/>
</dbReference>
<feature type="region of interest" description="Disordered" evidence="1">
    <location>
        <begin position="1"/>
        <end position="20"/>
    </location>
</feature>
<gene>
    <name evidence="3" type="ORF">N1032_06490</name>
</gene>
<evidence type="ECO:0000313" key="3">
    <source>
        <dbReference type="EMBL" id="MCS5733383.1"/>
    </source>
</evidence>